<evidence type="ECO:0000256" key="3">
    <source>
        <dbReference type="HAMAP-Rule" id="MF_01077"/>
    </source>
</evidence>
<dbReference type="KEGG" id="cted:CTEST_08085"/>
<dbReference type="PATRIC" id="fig|136857.5.peg.1607"/>
<evidence type="ECO:0000256" key="2">
    <source>
        <dbReference type="ARBA" id="ARBA00022517"/>
    </source>
</evidence>
<dbReference type="RefSeq" id="WP_047253301.1">
    <property type="nucleotide sequence ID" value="NZ_CP011545.1"/>
</dbReference>
<dbReference type="Pfam" id="PF02576">
    <property type="entry name" value="RimP_N"/>
    <property type="match status" value="1"/>
</dbReference>
<dbReference type="SUPFAM" id="SSF75420">
    <property type="entry name" value="YhbC-like, N-terminal domain"/>
    <property type="match status" value="1"/>
</dbReference>
<dbReference type="Proteomes" id="UP000035540">
    <property type="component" value="Chromosome"/>
</dbReference>
<evidence type="ECO:0000313" key="6">
    <source>
        <dbReference type="Proteomes" id="UP000035540"/>
    </source>
</evidence>
<keyword evidence="2 3" id="KW-0690">Ribosome biogenesis</keyword>
<sequence length="180" mass="20061">MAFPGIDQLRTLITPIAQRHGLDVEDIKVTRAGKKSVVGIRLDADNHPDLDLLEVVSQEVSVLLDAAEDRGEIKLGAGYTLEVSTPGVDTPLTAPRHWRRNRHRLVSLEGQTWRIGALNDAEDEVVLVRTVKKQPEMRVWQLDETVAAVVEIEFAKAPEAELELTGLDSEQANAWREDNK</sequence>
<evidence type="ECO:0000259" key="4">
    <source>
        <dbReference type="Pfam" id="PF02576"/>
    </source>
</evidence>
<dbReference type="AlphaFoldDB" id="A0A0G3HCZ5"/>
<reference evidence="6" key="2">
    <citation type="submission" date="2015-05" db="EMBL/GenBank/DDBJ databases">
        <title>Complete genome sequence of Corynebacterium testudinoris DSM 44614, recovered from necrotic lesions in the mouth of a tortoise.</title>
        <authorList>
            <person name="Ruckert C."/>
            <person name="Albersmeier A."/>
            <person name="Winkler A."/>
            <person name="Tauch A."/>
        </authorList>
    </citation>
    <scope>NUCLEOTIDE SEQUENCE [LARGE SCALE GENOMIC DNA]</scope>
    <source>
        <strain evidence="6">DSM 44614</strain>
    </source>
</reference>
<proteinExistence type="inferred from homology"/>
<accession>A0A0G3HCZ5</accession>
<evidence type="ECO:0000256" key="1">
    <source>
        <dbReference type="ARBA" id="ARBA00022490"/>
    </source>
</evidence>
<dbReference type="InterPro" id="IPR003728">
    <property type="entry name" value="Ribosome_maturation_RimP"/>
</dbReference>
<dbReference type="HAMAP" id="MF_01077">
    <property type="entry name" value="RimP"/>
    <property type="match status" value="1"/>
</dbReference>
<reference evidence="5 6" key="1">
    <citation type="journal article" date="2015" name="Genome Announc.">
        <title>Complete Genome Sequence of the Type Strain Corynebacterium testudinoris DSM 44614, Recovered from Necrotic Lesions in the Mouth of a Tortoise.</title>
        <authorList>
            <person name="Ruckert C."/>
            <person name="Kriete M."/>
            <person name="Jaenicke S."/>
            <person name="Winkler A."/>
            <person name="Tauch A."/>
        </authorList>
    </citation>
    <scope>NUCLEOTIDE SEQUENCE [LARGE SCALE GENOMIC DNA]</scope>
    <source>
        <strain evidence="5 6">DSM 44614</strain>
    </source>
</reference>
<keyword evidence="6" id="KW-1185">Reference proteome</keyword>
<keyword evidence="1 3" id="KW-0963">Cytoplasm</keyword>
<comment type="similarity">
    <text evidence="3">Belongs to the RimP family.</text>
</comment>
<dbReference type="NCBIfam" id="NF000930">
    <property type="entry name" value="PRK00092.2-2"/>
    <property type="match status" value="1"/>
</dbReference>
<dbReference type="OrthoDB" id="9805006at2"/>
<dbReference type="GO" id="GO:0005829">
    <property type="term" value="C:cytosol"/>
    <property type="evidence" value="ECO:0007669"/>
    <property type="project" value="TreeGrafter"/>
</dbReference>
<name>A0A0G3HCZ5_9CORY</name>
<protein>
    <recommendedName>
        <fullName evidence="3">Ribosome maturation factor RimP</fullName>
    </recommendedName>
</protein>
<evidence type="ECO:0000313" key="5">
    <source>
        <dbReference type="EMBL" id="AKK09047.1"/>
    </source>
</evidence>
<comment type="subcellular location">
    <subcellularLocation>
        <location evidence="3">Cytoplasm</location>
    </subcellularLocation>
</comment>
<dbReference type="PANTHER" id="PTHR33867">
    <property type="entry name" value="RIBOSOME MATURATION FACTOR RIMP"/>
    <property type="match status" value="1"/>
</dbReference>
<dbReference type="Gene3D" id="3.30.300.70">
    <property type="entry name" value="RimP-like superfamily, N-terminal"/>
    <property type="match status" value="1"/>
</dbReference>
<gene>
    <name evidence="3" type="primary">rimP</name>
    <name evidence="5" type="ORF">CTEST_08085</name>
</gene>
<dbReference type="EMBL" id="CP011545">
    <property type="protein sequence ID" value="AKK09047.1"/>
    <property type="molecule type" value="Genomic_DNA"/>
</dbReference>
<dbReference type="GO" id="GO:0000028">
    <property type="term" value="P:ribosomal small subunit assembly"/>
    <property type="evidence" value="ECO:0007669"/>
    <property type="project" value="TreeGrafter"/>
</dbReference>
<organism evidence="5 6">
    <name type="scientific">Corynebacterium testudinoris</name>
    <dbReference type="NCBI Taxonomy" id="136857"/>
    <lineage>
        <taxon>Bacteria</taxon>
        <taxon>Bacillati</taxon>
        <taxon>Actinomycetota</taxon>
        <taxon>Actinomycetes</taxon>
        <taxon>Mycobacteriales</taxon>
        <taxon>Corynebacteriaceae</taxon>
        <taxon>Corynebacterium</taxon>
    </lineage>
</organism>
<dbReference type="GO" id="GO:0006412">
    <property type="term" value="P:translation"/>
    <property type="evidence" value="ECO:0007669"/>
    <property type="project" value="TreeGrafter"/>
</dbReference>
<dbReference type="STRING" id="136857.CTEST_08085"/>
<dbReference type="PANTHER" id="PTHR33867:SF1">
    <property type="entry name" value="RIBOSOME MATURATION FACTOR RIMP"/>
    <property type="match status" value="1"/>
</dbReference>
<dbReference type="InterPro" id="IPR028989">
    <property type="entry name" value="RimP_N"/>
</dbReference>
<comment type="function">
    <text evidence="3">Required for maturation of 30S ribosomal subunits.</text>
</comment>
<dbReference type="InterPro" id="IPR035956">
    <property type="entry name" value="RimP_N_sf"/>
</dbReference>
<feature type="domain" description="Ribosome maturation factor RimP N-terminal" evidence="4">
    <location>
        <begin position="12"/>
        <end position="89"/>
    </location>
</feature>